<reference evidence="8" key="1">
    <citation type="submission" date="2021-03" db="EMBL/GenBank/DDBJ databases">
        <authorList>
            <person name="Li Z."/>
            <person name="Yang C."/>
        </authorList>
    </citation>
    <scope>NUCLEOTIDE SEQUENCE</scope>
    <source>
        <strain evidence="8">Dzin_1.0</strain>
        <tissue evidence="8">Leaf</tissue>
    </source>
</reference>
<feature type="region of interest" description="Disordered" evidence="6">
    <location>
        <begin position="1"/>
        <end position="41"/>
    </location>
</feature>
<dbReference type="InterPro" id="IPR046347">
    <property type="entry name" value="bZIP_sf"/>
</dbReference>
<dbReference type="GO" id="GO:0003700">
    <property type="term" value="F:DNA-binding transcription factor activity"/>
    <property type="evidence" value="ECO:0007669"/>
    <property type="project" value="InterPro"/>
</dbReference>
<evidence type="ECO:0000256" key="1">
    <source>
        <dbReference type="ARBA" id="ARBA00004123"/>
    </source>
</evidence>
<dbReference type="InterPro" id="IPR045314">
    <property type="entry name" value="bZIP_plant_GBF1"/>
</dbReference>
<feature type="domain" description="BZIP" evidence="7">
    <location>
        <begin position="18"/>
        <end position="81"/>
    </location>
</feature>
<dbReference type="Proteomes" id="UP001085076">
    <property type="component" value="Miscellaneous, Linkage group lg04"/>
</dbReference>
<organism evidence="8 9">
    <name type="scientific">Dioscorea zingiberensis</name>
    <dbReference type="NCBI Taxonomy" id="325984"/>
    <lineage>
        <taxon>Eukaryota</taxon>
        <taxon>Viridiplantae</taxon>
        <taxon>Streptophyta</taxon>
        <taxon>Embryophyta</taxon>
        <taxon>Tracheophyta</taxon>
        <taxon>Spermatophyta</taxon>
        <taxon>Magnoliopsida</taxon>
        <taxon>Liliopsida</taxon>
        <taxon>Dioscoreales</taxon>
        <taxon>Dioscoreaceae</taxon>
        <taxon>Dioscorea</taxon>
    </lineage>
</organism>
<dbReference type="PROSITE" id="PS50217">
    <property type="entry name" value="BZIP"/>
    <property type="match status" value="1"/>
</dbReference>
<dbReference type="AlphaFoldDB" id="A0A9D5CNT6"/>
<dbReference type="Gene3D" id="1.20.5.170">
    <property type="match status" value="1"/>
</dbReference>
<evidence type="ECO:0000256" key="3">
    <source>
        <dbReference type="ARBA" id="ARBA00023125"/>
    </source>
</evidence>
<accession>A0A9D5CNT6</accession>
<evidence type="ECO:0000256" key="6">
    <source>
        <dbReference type="SAM" id="MobiDB-lite"/>
    </source>
</evidence>
<dbReference type="PROSITE" id="PS00036">
    <property type="entry name" value="BZIP_BASIC"/>
    <property type="match status" value="1"/>
</dbReference>
<evidence type="ECO:0000259" key="7">
    <source>
        <dbReference type="PROSITE" id="PS50217"/>
    </source>
</evidence>
<reference evidence="8" key="2">
    <citation type="journal article" date="2022" name="Hortic Res">
        <title>The genome of Dioscorea zingiberensis sheds light on the biosynthesis, origin and evolution of the medicinally important diosgenin saponins.</title>
        <authorList>
            <person name="Li Y."/>
            <person name="Tan C."/>
            <person name="Li Z."/>
            <person name="Guo J."/>
            <person name="Li S."/>
            <person name="Chen X."/>
            <person name="Wang C."/>
            <person name="Dai X."/>
            <person name="Yang H."/>
            <person name="Song W."/>
            <person name="Hou L."/>
            <person name="Xu J."/>
            <person name="Tong Z."/>
            <person name="Xu A."/>
            <person name="Yuan X."/>
            <person name="Wang W."/>
            <person name="Yang Q."/>
            <person name="Chen L."/>
            <person name="Sun Z."/>
            <person name="Wang K."/>
            <person name="Pan B."/>
            <person name="Chen J."/>
            <person name="Bao Y."/>
            <person name="Liu F."/>
            <person name="Qi X."/>
            <person name="Gang D.R."/>
            <person name="Wen J."/>
            <person name="Li J."/>
        </authorList>
    </citation>
    <scope>NUCLEOTIDE SEQUENCE</scope>
    <source>
        <strain evidence="8">Dzin_1.0</strain>
    </source>
</reference>
<keyword evidence="9" id="KW-1185">Reference proteome</keyword>
<dbReference type="PANTHER" id="PTHR45764:SF38">
    <property type="entry name" value="BZIP TRANSCRIPTION FACTOR 44"/>
    <property type="match status" value="1"/>
</dbReference>
<dbReference type="EMBL" id="JAGGNH010000004">
    <property type="protein sequence ID" value="KAJ0976372.1"/>
    <property type="molecule type" value="Genomic_DNA"/>
</dbReference>
<evidence type="ECO:0000256" key="2">
    <source>
        <dbReference type="ARBA" id="ARBA00023015"/>
    </source>
</evidence>
<keyword evidence="3" id="KW-0238">DNA-binding</keyword>
<evidence type="ECO:0000256" key="4">
    <source>
        <dbReference type="ARBA" id="ARBA00023163"/>
    </source>
</evidence>
<keyword evidence="4" id="KW-0804">Transcription</keyword>
<dbReference type="GO" id="GO:0005634">
    <property type="term" value="C:nucleus"/>
    <property type="evidence" value="ECO:0007669"/>
    <property type="project" value="UniProtKB-SubCell"/>
</dbReference>
<dbReference type="GO" id="GO:0045893">
    <property type="term" value="P:positive regulation of DNA-templated transcription"/>
    <property type="evidence" value="ECO:0007669"/>
    <property type="project" value="TreeGrafter"/>
</dbReference>
<dbReference type="PANTHER" id="PTHR45764">
    <property type="entry name" value="BZIP TRANSCRIPTION FACTOR 44"/>
    <property type="match status" value="1"/>
</dbReference>
<dbReference type="OrthoDB" id="551672at2759"/>
<comment type="subcellular location">
    <subcellularLocation>
        <location evidence="1">Nucleus</location>
    </subcellularLocation>
</comment>
<keyword evidence="2" id="KW-0805">Transcription regulation</keyword>
<gene>
    <name evidence="8" type="ORF">J5N97_018337</name>
</gene>
<name>A0A9D5CNT6_9LILI</name>
<dbReference type="SUPFAM" id="SSF57959">
    <property type="entry name" value="Leucine zipper domain"/>
    <property type="match status" value="1"/>
</dbReference>
<comment type="caution">
    <text evidence="8">The sequence shown here is derived from an EMBL/GenBank/DDBJ whole genome shotgun (WGS) entry which is preliminary data.</text>
</comment>
<evidence type="ECO:0000313" key="9">
    <source>
        <dbReference type="Proteomes" id="UP001085076"/>
    </source>
</evidence>
<dbReference type="FunFam" id="1.20.5.170:FF:000020">
    <property type="entry name" value="BZIP transcription factor"/>
    <property type="match status" value="1"/>
</dbReference>
<dbReference type="SMART" id="SM00338">
    <property type="entry name" value="BRLZ"/>
    <property type="match status" value="1"/>
</dbReference>
<evidence type="ECO:0000313" key="8">
    <source>
        <dbReference type="EMBL" id="KAJ0976372.1"/>
    </source>
</evidence>
<dbReference type="Pfam" id="PF00170">
    <property type="entry name" value="bZIP_1"/>
    <property type="match status" value="1"/>
</dbReference>
<dbReference type="InterPro" id="IPR004827">
    <property type="entry name" value="bZIP"/>
</dbReference>
<proteinExistence type="predicted"/>
<protein>
    <recommendedName>
        <fullName evidence="7">BZIP domain-containing protein</fullName>
    </recommendedName>
</protein>
<dbReference type="CDD" id="cd14702">
    <property type="entry name" value="bZIP_plant_GBF1"/>
    <property type="match status" value="1"/>
</dbReference>
<dbReference type="GO" id="GO:0000976">
    <property type="term" value="F:transcription cis-regulatory region binding"/>
    <property type="evidence" value="ECO:0007669"/>
    <property type="project" value="TreeGrafter"/>
</dbReference>
<sequence>MTSNQSIQSEEVPGSVMEQRKRKRMLSNRDSARRSRMKKQQHLDDLINQVSHLKNENVQILMQVDLIKQQYLIMDSENSVLRTEIMDLTERLTSLNSVLHFVEEFSGMAIDIPKIPDPLLKPWQHPCSTLPPITASSTMFQY</sequence>
<dbReference type="GO" id="GO:0046982">
    <property type="term" value="F:protein heterodimerization activity"/>
    <property type="evidence" value="ECO:0007669"/>
    <property type="project" value="UniProtKB-ARBA"/>
</dbReference>
<keyword evidence="5" id="KW-0539">Nucleus</keyword>
<evidence type="ECO:0000256" key="5">
    <source>
        <dbReference type="ARBA" id="ARBA00023242"/>
    </source>
</evidence>